<feature type="transmembrane region" description="Helical" evidence="6">
    <location>
        <begin position="398"/>
        <end position="418"/>
    </location>
</feature>
<feature type="transmembrane region" description="Helical" evidence="6">
    <location>
        <begin position="115"/>
        <end position="139"/>
    </location>
</feature>
<sequence length="440" mass="47251">MSTTNPTVPGHRSAQVPNARWWRVGGLLLISYLVAYIDRTNMSIAAPAMSKELGLDASAMGVLLSAFFWGYVVSLALAGLVVTRLGAKRSMVIALIVFGLASAATGLTHDFTQLIIVRVILGLGEGLVFPAITIFLVKWFPSWERGRASGLSLLAIPISAIIMAPMGGWLIGAWDYRGMFIVQGVPPVVIAFLVLFLIKDDPAKDQRLSDAERNFILENRASGEKEQGGAWRDVYLNPRIWLISITYLLWLTGLYGFNQWLPTILTEASKQGIQAVGWLTTIPFVFAAVGMYFASRQSDKHDGRRTPFIAIPIAVSGLALLGQHFVPGNLAVDIVFLSVACVGLHSAFGPWWPWALEGVPRNQTGFASSFILSVGNFGGIIGPILVGLLTGGGAVSQGFYALGYVLLGSAVLAALVAMRRRKRLAAAEARARDAAVAAAI</sequence>
<evidence type="ECO:0000313" key="8">
    <source>
        <dbReference type="EMBL" id="MDP9907277.1"/>
    </source>
</evidence>
<organism evidence="8 11">
    <name type="scientific">Arthrobacter bambusae</name>
    <dbReference type="NCBI Taxonomy" id="1338426"/>
    <lineage>
        <taxon>Bacteria</taxon>
        <taxon>Bacillati</taxon>
        <taxon>Actinomycetota</taxon>
        <taxon>Actinomycetes</taxon>
        <taxon>Micrococcales</taxon>
        <taxon>Micrococcaceae</taxon>
        <taxon>Arthrobacter</taxon>
    </lineage>
</organism>
<feature type="transmembrane region" description="Helical" evidence="6">
    <location>
        <begin position="90"/>
        <end position="109"/>
    </location>
</feature>
<dbReference type="InterPro" id="IPR000849">
    <property type="entry name" value="Sugar_P_transporter"/>
</dbReference>
<evidence type="ECO:0000256" key="4">
    <source>
        <dbReference type="ARBA" id="ARBA00022989"/>
    </source>
</evidence>
<dbReference type="InterPro" id="IPR050382">
    <property type="entry name" value="MFS_Na/Anion_cotransporter"/>
</dbReference>
<dbReference type="PIRSF" id="PIRSF002808">
    <property type="entry name" value="Hexose_phosphate_transp"/>
    <property type="match status" value="1"/>
</dbReference>
<feature type="transmembrane region" description="Helical" evidence="6">
    <location>
        <begin position="21"/>
        <end position="37"/>
    </location>
</feature>
<dbReference type="Pfam" id="PF07690">
    <property type="entry name" value="MFS_1"/>
    <property type="match status" value="2"/>
</dbReference>
<evidence type="ECO:0000256" key="2">
    <source>
        <dbReference type="ARBA" id="ARBA00022475"/>
    </source>
</evidence>
<keyword evidence="3 6" id="KW-0812">Transmembrane</keyword>
<feature type="transmembrane region" description="Helical" evidence="6">
    <location>
        <begin position="273"/>
        <end position="294"/>
    </location>
</feature>
<evidence type="ECO:0000313" key="11">
    <source>
        <dbReference type="Proteomes" id="UP001242995"/>
    </source>
</evidence>
<evidence type="ECO:0000256" key="1">
    <source>
        <dbReference type="ARBA" id="ARBA00004651"/>
    </source>
</evidence>
<dbReference type="PANTHER" id="PTHR11662">
    <property type="entry name" value="SOLUTE CARRIER FAMILY 17"/>
    <property type="match status" value="1"/>
</dbReference>
<dbReference type="EMBL" id="JAUSRG010000019">
    <property type="protein sequence ID" value="MDP9907277.1"/>
    <property type="molecule type" value="Genomic_DNA"/>
</dbReference>
<keyword evidence="2" id="KW-1003">Cell membrane</keyword>
<comment type="subcellular location">
    <subcellularLocation>
        <location evidence="1">Cell membrane</location>
        <topology evidence="1">Multi-pass membrane protein</topology>
    </subcellularLocation>
</comment>
<dbReference type="CDD" id="cd17319">
    <property type="entry name" value="MFS_ExuT_GudP_like"/>
    <property type="match status" value="1"/>
</dbReference>
<feature type="transmembrane region" description="Helical" evidence="6">
    <location>
        <begin position="180"/>
        <end position="198"/>
    </location>
</feature>
<proteinExistence type="predicted"/>
<dbReference type="AlphaFoldDB" id="A0AAW8DLJ6"/>
<protein>
    <submittedName>
        <fullName evidence="8">Sugar phosphate permease</fullName>
    </submittedName>
</protein>
<gene>
    <name evidence="8" type="ORF">J2S90_004268</name>
    <name evidence="9" type="ORF">J2S93_004203</name>
</gene>
<accession>A0AAW8DLJ6</accession>
<dbReference type="Proteomes" id="UP001242995">
    <property type="component" value="Unassembled WGS sequence"/>
</dbReference>
<feature type="transmembrane region" description="Helical" evidence="6">
    <location>
        <begin position="332"/>
        <end position="354"/>
    </location>
</feature>
<dbReference type="PROSITE" id="PS50850">
    <property type="entry name" value="MFS"/>
    <property type="match status" value="1"/>
</dbReference>
<evidence type="ECO:0000259" key="7">
    <source>
        <dbReference type="PROSITE" id="PS50850"/>
    </source>
</evidence>
<dbReference type="Gene3D" id="1.20.1250.20">
    <property type="entry name" value="MFS general substrate transporter like domains"/>
    <property type="match status" value="2"/>
</dbReference>
<keyword evidence="10" id="KW-1185">Reference proteome</keyword>
<feature type="transmembrane region" description="Helical" evidence="6">
    <location>
        <begin position="306"/>
        <end position="326"/>
    </location>
</feature>
<evidence type="ECO:0000313" key="10">
    <source>
        <dbReference type="Proteomes" id="UP001230951"/>
    </source>
</evidence>
<dbReference type="GO" id="GO:0022857">
    <property type="term" value="F:transmembrane transporter activity"/>
    <property type="evidence" value="ECO:0007669"/>
    <property type="project" value="InterPro"/>
</dbReference>
<keyword evidence="5 6" id="KW-0472">Membrane</keyword>
<dbReference type="InterPro" id="IPR011701">
    <property type="entry name" value="MFS"/>
</dbReference>
<feature type="domain" description="Major facilitator superfamily (MFS) profile" evidence="7">
    <location>
        <begin position="24"/>
        <end position="421"/>
    </location>
</feature>
<dbReference type="EMBL" id="JAUSTF010000015">
    <property type="protein sequence ID" value="MDQ0182747.1"/>
    <property type="molecule type" value="Genomic_DNA"/>
</dbReference>
<dbReference type="PANTHER" id="PTHR11662:SF399">
    <property type="entry name" value="FI19708P1-RELATED"/>
    <property type="match status" value="1"/>
</dbReference>
<dbReference type="InterPro" id="IPR036259">
    <property type="entry name" value="MFS_trans_sf"/>
</dbReference>
<feature type="transmembrane region" description="Helical" evidence="6">
    <location>
        <begin position="366"/>
        <end position="386"/>
    </location>
</feature>
<dbReference type="RefSeq" id="WP_284988854.1">
    <property type="nucleotide sequence ID" value="NZ_JAUSRG010000019.1"/>
</dbReference>
<evidence type="ECO:0000256" key="6">
    <source>
        <dbReference type="SAM" id="Phobius"/>
    </source>
</evidence>
<evidence type="ECO:0000313" key="9">
    <source>
        <dbReference type="EMBL" id="MDQ0182747.1"/>
    </source>
</evidence>
<evidence type="ECO:0000256" key="5">
    <source>
        <dbReference type="ARBA" id="ARBA00023136"/>
    </source>
</evidence>
<reference evidence="8 10" key="1">
    <citation type="submission" date="2023-07" db="EMBL/GenBank/DDBJ databases">
        <title>Sorghum-associated microbial communities from plants grown in Nebraska, USA.</title>
        <authorList>
            <person name="Schachtman D."/>
        </authorList>
    </citation>
    <scope>NUCLEOTIDE SEQUENCE</scope>
    <source>
        <strain evidence="8">DS1006</strain>
        <strain evidence="9 10">DS1016</strain>
    </source>
</reference>
<keyword evidence="4 6" id="KW-1133">Transmembrane helix</keyword>
<dbReference type="GO" id="GO:0005886">
    <property type="term" value="C:plasma membrane"/>
    <property type="evidence" value="ECO:0007669"/>
    <property type="project" value="UniProtKB-SubCell"/>
</dbReference>
<feature type="transmembrane region" description="Helical" evidence="6">
    <location>
        <begin position="240"/>
        <end position="261"/>
    </location>
</feature>
<comment type="caution">
    <text evidence="8">The sequence shown here is derived from an EMBL/GenBank/DDBJ whole genome shotgun (WGS) entry which is preliminary data.</text>
</comment>
<evidence type="ECO:0000256" key="3">
    <source>
        <dbReference type="ARBA" id="ARBA00022692"/>
    </source>
</evidence>
<dbReference type="InterPro" id="IPR020846">
    <property type="entry name" value="MFS_dom"/>
</dbReference>
<feature type="transmembrane region" description="Helical" evidence="6">
    <location>
        <begin position="57"/>
        <end position="83"/>
    </location>
</feature>
<dbReference type="SUPFAM" id="SSF103473">
    <property type="entry name" value="MFS general substrate transporter"/>
    <property type="match status" value="1"/>
</dbReference>
<name>A0AAW8DLJ6_9MICC</name>
<feature type="transmembrane region" description="Helical" evidence="6">
    <location>
        <begin position="151"/>
        <end position="174"/>
    </location>
</feature>
<dbReference type="Proteomes" id="UP001230951">
    <property type="component" value="Unassembled WGS sequence"/>
</dbReference>